<dbReference type="Pfam" id="PF01381">
    <property type="entry name" value="HTH_3"/>
    <property type="match status" value="1"/>
</dbReference>
<sequence length="349" mass="40962">MINVRFYLFIEVENLIFYRIKIKRRKPMQTHIEKRRQTFHVRNQEITVLADALINDVNNEIVFDLNLDNHAIEMAYDQYRQKNHLITPEEIVAIRKKYHLSQRAFAKLLDVGSATIARYEKGALPAESMNNLLLNLKNDSSYVIKLFMQNKNKLSDYDRRRAEDSISKMTVQLKSESLLNSYIFRNQNDKSTLDDGFTEFNLEKLSNMVLYFTQENSNLSKTKLNKLLFYSDFRFFRDNSKAISGIVYTHDHHGPVPSDFELLYTILKDNGDVTTEPFADGRGSKFISLRDFDKAVFTNSEFSILQKVSKDFEGYDIEMMSEYSHQETAFQKTVLDEVISYQYALDLRD</sequence>
<feature type="domain" description="HTH cro/C1-type" evidence="1">
    <location>
        <begin position="91"/>
        <end position="122"/>
    </location>
</feature>
<dbReference type="SUPFAM" id="SSF47413">
    <property type="entry name" value="lambda repressor-like DNA-binding domains"/>
    <property type="match status" value="1"/>
</dbReference>
<accession>A0A4Z0JIM5</accession>
<dbReference type="AlphaFoldDB" id="A0A4Z0JIM5"/>
<dbReference type="InterPro" id="IPR022452">
    <property type="entry name" value="MqsA"/>
</dbReference>
<gene>
    <name evidence="2" type="ORF">EGT49_07960</name>
</gene>
<dbReference type="PROSITE" id="PS50943">
    <property type="entry name" value="HTH_CROC1"/>
    <property type="match status" value="1"/>
</dbReference>
<evidence type="ECO:0000313" key="2">
    <source>
        <dbReference type="EMBL" id="TGD22705.1"/>
    </source>
</evidence>
<dbReference type="Gene3D" id="1.10.260.40">
    <property type="entry name" value="lambda repressor-like DNA-binding domains"/>
    <property type="match status" value="1"/>
</dbReference>
<dbReference type="Proteomes" id="UP000298021">
    <property type="component" value="Unassembled WGS sequence"/>
</dbReference>
<comment type="caution">
    <text evidence="2">The sequence shown here is derived from an EMBL/GenBank/DDBJ whole genome shotgun (WGS) entry which is preliminary data.</text>
</comment>
<dbReference type="InterPro" id="IPR010982">
    <property type="entry name" value="Lambda_DNA-bd_dom_sf"/>
</dbReference>
<dbReference type="InterPro" id="IPR001387">
    <property type="entry name" value="Cro/C1-type_HTH"/>
</dbReference>
<organism evidence="2 3">
    <name type="scientific">Companilactobacillus suantsaicola</name>
    <dbReference type="NCBI Taxonomy" id="2487723"/>
    <lineage>
        <taxon>Bacteria</taxon>
        <taxon>Bacillati</taxon>
        <taxon>Bacillota</taxon>
        <taxon>Bacilli</taxon>
        <taxon>Lactobacillales</taxon>
        <taxon>Lactobacillaceae</taxon>
        <taxon>Companilactobacillus</taxon>
    </lineage>
</organism>
<dbReference type="Pfam" id="PF13274">
    <property type="entry name" value="SocA_Panacea"/>
    <property type="match status" value="1"/>
</dbReference>
<dbReference type="EMBL" id="RKLY01000019">
    <property type="protein sequence ID" value="TGD22705.1"/>
    <property type="molecule type" value="Genomic_DNA"/>
</dbReference>
<dbReference type="InterPro" id="IPR025272">
    <property type="entry name" value="SocA_Panacea"/>
</dbReference>
<name>A0A4Z0JIM5_9LACO</name>
<dbReference type="CDD" id="cd00093">
    <property type="entry name" value="HTH_XRE"/>
    <property type="match status" value="1"/>
</dbReference>
<evidence type="ECO:0000259" key="1">
    <source>
        <dbReference type="PROSITE" id="PS50943"/>
    </source>
</evidence>
<dbReference type="GO" id="GO:0003677">
    <property type="term" value="F:DNA binding"/>
    <property type="evidence" value="ECO:0007669"/>
    <property type="project" value="InterPro"/>
</dbReference>
<keyword evidence="3" id="KW-1185">Reference proteome</keyword>
<evidence type="ECO:0000313" key="3">
    <source>
        <dbReference type="Proteomes" id="UP000298021"/>
    </source>
</evidence>
<dbReference type="NCBIfam" id="TIGR03830">
    <property type="entry name" value="CxxCG_CxxCG_HTH"/>
    <property type="match status" value="1"/>
</dbReference>
<proteinExistence type="predicted"/>
<dbReference type="OrthoDB" id="3213544at2"/>
<reference evidence="2 3" key="1">
    <citation type="submission" date="2018-10" db="EMBL/GenBank/DDBJ databases">
        <title>Lactobacillus sp. R7 and Lactobacillus sp. R19 isolated from fermented mustard green product of Taiwan.</title>
        <authorList>
            <person name="Lin S.-T."/>
        </authorList>
    </citation>
    <scope>NUCLEOTIDE SEQUENCE [LARGE SCALE GENOMIC DNA]</scope>
    <source>
        <strain evidence="2 3">BCRC 81127</strain>
    </source>
</reference>
<protein>
    <submittedName>
        <fullName evidence="2">DUF4065 domain-containing protein</fullName>
    </submittedName>
</protein>